<dbReference type="InParanoid" id="C5L2L8"/>
<dbReference type="AlphaFoldDB" id="C5L2L8"/>
<proteinExistence type="predicted"/>
<dbReference type="GO" id="GO:0003723">
    <property type="term" value="F:RNA binding"/>
    <property type="evidence" value="ECO:0007669"/>
    <property type="project" value="TreeGrafter"/>
</dbReference>
<feature type="region of interest" description="Disordered" evidence="1">
    <location>
        <begin position="1"/>
        <end position="38"/>
    </location>
</feature>
<dbReference type="GO" id="GO:0032040">
    <property type="term" value="C:small-subunit processome"/>
    <property type="evidence" value="ECO:0007669"/>
    <property type="project" value="TreeGrafter"/>
</dbReference>
<gene>
    <name evidence="3" type="ORF">Pmar_PMAR007822</name>
</gene>
<dbReference type="PANTHER" id="PTHR23270">
    <property type="entry name" value="PROGRAMMED CELL DEATH PROTEIN 11 PRE-RRNA PROCESSING PROTEIN RRP5"/>
    <property type="match status" value="1"/>
</dbReference>
<accession>C5L2L8</accession>
<evidence type="ECO:0000256" key="1">
    <source>
        <dbReference type="SAM" id="MobiDB-lite"/>
    </source>
</evidence>
<organism evidence="4">
    <name type="scientific">Perkinsus marinus (strain ATCC 50983 / TXsc)</name>
    <dbReference type="NCBI Taxonomy" id="423536"/>
    <lineage>
        <taxon>Eukaryota</taxon>
        <taxon>Sar</taxon>
        <taxon>Alveolata</taxon>
        <taxon>Perkinsozoa</taxon>
        <taxon>Perkinsea</taxon>
        <taxon>Perkinsida</taxon>
        <taxon>Perkinsidae</taxon>
        <taxon>Perkinsus</taxon>
    </lineage>
</organism>
<evidence type="ECO:0000313" key="4">
    <source>
        <dbReference type="Proteomes" id="UP000007800"/>
    </source>
</evidence>
<dbReference type="SUPFAM" id="SSF50249">
    <property type="entry name" value="Nucleic acid-binding proteins"/>
    <property type="match status" value="1"/>
</dbReference>
<dbReference type="PANTHER" id="PTHR23270:SF10">
    <property type="entry name" value="PROTEIN RRP5 HOMOLOG"/>
    <property type="match status" value="1"/>
</dbReference>
<dbReference type="Gene3D" id="2.40.50.140">
    <property type="entry name" value="Nucleic acid-binding proteins"/>
    <property type="match status" value="1"/>
</dbReference>
<evidence type="ECO:0000259" key="2">
    <source>
        <dbReference type="PROSITE" id="PS50126"/>
    </source>
</evidence>
<dbReference type="OrthoDB" id="412781at2759"/>
<keyword evidence="4" id="KW-1185">Reference proteome</keyword>
<reference evidence="3 4" key="1">
    <citation type="submission" date="2008-07" db="EMBL/GenBank/DDBJ databases">
        <authorList>
            <person name="El-Sayed N."/>
            <person name="Caler E."/>
            <person name="Inman J."/>
            <person name="Amedeo P."/>
            <person name="Hass B."/>
            <person name="Wortman J."/>
        </authorList>
    </citation>
    <scope>NUCLEOTIDE SEQUENCE [LARGE SCALE GENOMIC DNA]</scope>
    <source>
        <strain evidence="4">ATCC 50983 / TXsc</strain>
    </source>
</reference>
<dbReference type="PROSITE" id="PS50126">
    <property type="entry name" value="S1"/>
    <property type="match status" value="1"/>
</dbReference>
<dbReference type="Proteomes" id="UP000007800">
    <property type="component" value="Unassembled WGS sequence"/>
</dbReference>
<name>C5L2L8_PERM5</name>
<feature type="domain" description="S1 motif" evidence="2">
    <location>
        <begin position="53"/>
        <end position="139"/>
    </location>
</feature>
<dbReference type="EMBL" id="GG678627">
    <property type="protein sequence ID" value="EER09025.1"/>
    <property type="molecule type" value="Genomic_DNA"/>
</dbReference>
<sequence length="169" mass="17914">MAKSTPSAAKRVPAKGNSKAPKSSISKKSKPSAAPSQGLTHVSSITYKDLKVGTQVMAAIQDISPDALILDLPFNKMGIVKGISNMVDEDDISEHMKQGNVALKSFKAQHRFRRGQLVTAAVIANDGSGREGSIQLSLLPSVLNAGLTSKTMKPHMWLPATVLTEEAHG</sequence>
<dbReference type="InterPro" id="IPR012340">
    <property type="entry name" value="NA-bd_OB-fold"/>
</dbReference>
<dbReference type="GO" id="GO:0006364">
    <property type="term" value="P:rRNA processing"/>
    <property type="evidence" value="ECO:0007669"/>
    <property type="project" value="InterPro"/>
</dbReference>
<protein>
    <recommendedName>
        <fullName evidence="2">S1 motif domain-containing protein</fullName>
    </recommendedName>
</protein>
<dbReference type="GeneID" id="9065013"/>
<evidence type="ECO:0000313" key="3">
    <source>
        <dbReference type="EMBL" id="EER09025.1"/>
    </source>
</evidence>
<dbReference type="InterPro" id="IPR045209">
    <property type="entry name" value="Rrp5"/>
</dbReference>
<dbReference type="InterPro" id="IPR003029">
    <property type="entry name" value="S1_domain"/>
</dbReference>
<dbReference type="OMA" id="EHMKQGN"/>
<dbReference type="RefSeq" id="XP_002777209.1">
    <property type="nucleotide sequence ID" value="XM_002777163.1"/>
</dbReference>
<feature type="non-terminal residue" evidence="3">
    <location>
        <position position="169"/>
    </location>
</feature>